<comment type="caution">
    <text evidence="1">The sequence shown here is derived from an EMBL/GenBank/DDBJ whole genome shotgun (WGS) entry which is preliminary data.</text>
</comment>
<evidence type="ECO:0000313" key="2">
    <source>
        <dbReference type="Proteomes" id="UP001151752"/>
    </source>
</evidence>
<dbReference type="EMBL" id="JAPFFM010000015">
    <property type="protein sequence ID" value="KAJ6709983.1"/>
    <property type="molecule type" value="Genomic_DNA"/>
</dbReference>
<reference evidence="1" key="1">
    <citation type="submission" date="2022-11" db="EMBL/GenBank/DDBJ databases">
        <authorList>
            <person name="Hyden B.L."/>
            <person name="Feng K."/>
            <person name="Yates T."/>
            <person name="Jawdy S."/>
            <person name="Smart L.B."/>
            <person name="Muchero W."/>
        </authorList>
    </citation>
    <scope>NUCLEOTIDE SEQUENCE</scope>
    <source>
        <tissue evidence="1">Shoot tip</tissue>
    </source>
</reference>
<accession>A0A9Q0TE61</accession>
<organism evidence="1 2">
    <name type="scientific">Salix koriyanagi</name>
    <dbReference type="NCBI Taxonomy" id="2511006"/>
    <lineage>
        <taxon>Eukaryota</taxon>
        <taxon>Viridiplantae</taxon>
        <taxon>Streptophyta</taxon>
        <taxon>Embryophyta</taxon>
        <taxon>Tracheophyta</taxon>
        <taxon>Spermatophyta</taxon>
        <taxon>Magnoliopsida</taxon>
        <taxon>eudicotyledons</taxon>
        <taxon>Gunneridae</taxon>
        <taxon>Pentapetalae</taxon>
        <taxon>rosids</taxon>
        <taxon>fabids</taxon>
        <taxon>Malpighiales</taxon>
        <taxon>Salicaceae</taxon>
        <taxon>Saliceae</taxon>
        <taxon>Salix</taxon>
    </lineage>
</organism>
<name>A0A9Q0TE61_9ROSI</name>
<keyword evidence="2" id="KW-1185">Reference proteome</keyword>
<dbReference type="Proteomes" id="UP001151752">
    <property type="component" value="Chromosome 2"/>
</dbReference>
<dbReference type="AlphaFoldDB" id="A0A9Q0TE61"/>
<evidence type="ECO:0000313" key="1">
    <source>
        <dbReference type="EMBL" id="KAJ6709983.1"/>
    </source>
</evidence>
<reference evidence="1" key="2">
    <citation type="journal article" date="2023" name="Int. J. Mol. Sci.">
        <title>De Novo Assembly and Annotation of 11 Diverse Shrub Willow (Salix) Genomes Reveals Novel Gene Organization in Sex-Linked Regions.</title>
        <authorList>
            <person name="Hyden B."/>
            <person name="Feng K."/>
            <person name="Yates T.B."/>
            <person name="Jawdy S."/>
            <person name="Cereghino C."/>
            <person name="Smart L.B."/>
            <person name="Muchero W."/>
        </authorList>
    </citation>
    <scope>NUCLEOTIDE SEQUENCE</scope>
    <source>
        <tissue evidence="1">Shoot tip</tissue>
    </source>
</reference>
<proteinExistence type="predicted"/>
<protein>
    <submittedName>
        <fullName evidence="1">Uncharacterized protein</fullName>
    </submittedName>
</protein>
<gene>
    <name evidence="1" type="ORF">OIU74_010982</name>
</gene>
<sequence length="106" mass="11595">MAFGMVKYLLKWVLFLVGNSPRNQHRNGFSLKGHYWCRGCSLSSVRGVGGTSPKIVIVTGKFGLNSLHGGGVHPTVVQIAYLTPYNNGKSSLKGSFKRRDDSMCGY</sequence>